<dbReference type="InterPro" id="IPR036440">
    <property type="entry name" value="Peptidase_C15-like_sf"/>
</dbReference>
<dbReference type="GO" id="GO:0016920">
    <property type="term" value="F:pyroglutamyl-peptidase activity"/>
    <property type="evidence" value="ECO:0007669"/>
    <property type="project" value="UniProtKB-EC"/>
</dbReference>
<dbReference type="InterPro" id="IPR000816">
    <property type="entry name" value="Peptidase_C15"/>
</dbReference>
<dbReference type="PIRSF" id="PIRSF015592">
    <property type="entry name" value="Prld-crbxl_pptds"/>
    <property type="match status" value="1"/>
</dbReference>
<gene>
    <name evidence="11" type="ORF">SAMN05421828_1122</name>
</gene>
<dbReference type="Proteomes" id="UP000186308">
    <property type="component" value="Unassembled WGS sequence"/>
</dbReference>
<dbReference type="PANTHER" id="PTHR23402:SF1">
    <property type="entry name" value="PYROGLUTAMYL-PEPTIDASE I"/>
    <property type="match status" value="1"/>
</dbReference>
<dbReference type="PRINTS" id="PR00706">
    <property type="entry name" value="PYROGLUPTASE"/>
</dbReference>
<dbReference type="GO" id="GO:0005829">
    <property type="term" value="C:cytosol"/>
    <property type="evidence" value="ECO:0007669"/>
    <property type="project" value="InterPro"/>
</dbReference>
<dbReference type="NCBIfam" id="NF009676">
    <property type="entry name" value="PRK13197.1"/>
    <property type="match status" value="1"/>
</dbReference>
<keyword evidence="5" id="KW-0963">Cytoplasm</keyword>
<reference evidence="11 12" key="1">
    <citation type="submission" date="2017-01" db="EMBL/GenBank/DDBJ databases">
        <authorList>
            <person name="Varghese N."/>
            <person name="Submissions S."/>
        </authorList>
    </citation>
    <scope>NUCLEOTIDE SEQUENCE [LARGE SCALE GENOMIC DNA]</scope>
    <source>
        <strain evidence="11 12">ATCC 35905</strain>
    </source>
</reference>
<evidence type="ECO:0000256" key="10">
    <source>
        <dbReference type="PROSITE-ProRule" id="PRU10077"/>
    </source>
</evidence>
<dbReference type="GO" id="GO:0006508">
    <property type="term" value="P:proteolysis"/>
    <property type="evidence" value="ECO:0007669"/>
    <property type="project" value="UniProtKB-KW"/>
</dbReference>
<comment type="subcellular location">
    <subcellularLocation>
        <location evidence="3">Cytoplasm</location>
    </subcellularLocation>
</comment>
<dbReference type="NCBIfam" id="TIGR00504">
    <property type="entry name" value="pyro_pdase"/>
    <property type="match status" value="1"/>
</dbReference>
<evidence type="ECO:0000313" key="12">
    <source>
        <dbReference type="Proteomes" id="UP000186308"/>
    </source>
</evidence>
<dbReference type="InterPro" id="IPR016125">
    <property type="entry name" value="Peptidase_C15-like"/>
</dbReference>
<dbReference type="EC" id="3.4.19.3" evidence="9"/>
<evidence type="ECO:0000256" key="4">
    <source>
        <dbReference type="ARBA" id="ARBA00006641"/>
    </source>
</evidence>
<comment type="similarity">
    <text evidence="4">Belongs to the peptidase C15 family.</text>
</comment>
<dbReference type="PANTHER" id="PTHR23402">
    <property type="entry name" value="PROTEASE FAMILY C15 PYROGLUTAMYL-PEPTIDASE I-RELATED"/>
    <property type="match status" value="1"/>
</dbReference>
<evidence type="ECO:0000256" key="3">
    <source>
        <dbReference type="ARBA" id="ARBA00004496"/>
    </source>
</evidence>
<evidence type="ECO:0000256" key="2">
    <source>
        <dbReference type="ARBA" id="ARBA00002280"/>
    </source>
</evidence>
<dbReference type="Pfam" id="PF01470">
    <property type="entry name" value="Peptidase_C15"/>
    <property type="match status" value="1"/>
</dbReference>
<evidence type="ECO:0000256" key="1">
    <source>
        <dbReference type="ARBA" id="ARBA00001770"/>
    </source>
</evidence>
<comment type="function">
    <text evidence="2">Removes 5-oxoproline from various penultimate amino acid residues except L-proline.</text>
</comment>
<feature type="active site" evidence="10">
    <location>
        <position position="142"/>
    </location>
</feature>
<comment type="catalytic activity">
    <reaction evidence="1 9">
        <text>Release of an N-terminal pyroglutamyl group from a polypeptide, the second amino acid generally not being Pro.</text>
        <dbReference type="EC" id="3.4.19.3"/>
    </reaction>
</comment>
<protein>
    <recommendedName>
        <fullName evidence="9">Pyroglutamyl-peptidase I</fullName>
        <ecNumber evidence="9">3.4.19.3</ecNumber>
    </recommendedName>
</protein>
<evidence type="ECO:0000313" key="11">
    <source>
        <dbReference type="EMBL" id="SIQ93120.1"/>
    </source>
</evidence>
<dbReference type="InterPro" id="IPR033693">
    <property type="entry name" value="PGPEP1_Glu_AS"/>
</dbReference>
<feature type="active site" evidence="9">
    <location>
        <position position="79"/>
    </location>
</feature>
<keyword evidence="12" id="KW-1185">Reference proteome</keyword>
<dbReference type="PROSITE" id="PS01333">
    <property type="entry name" value="PYRASE_GLU"/>
    <property type="match status" value="1"/>
</dbReference>
<keyword evidence="7" id="KW-0378">Hydrolase</keyword>
<accession>A0A8G2CM87</accession>
<dbReference type="InterPro" id="IPR029762">
    <property type="entry name" value="PGP-I_bact-type"/>
</dbReference>
<keyword evidence="8" id="KW-0788">Thiol protease</keyword>
<dbReference type="CDD" id="cd00501">
    <property type="entry name" value="Peptidase_C15"/>
    <property type="match status" value="1"/>
</dbReference>
<keyword evidence="6" id="KW-0645">Protease</keyword>
<comment type="caution">
    <text evidence="11">The sequence shown here is derived from an EMBL/GenBank/DDBJ whole genome shotgun (WGS) entry which is preliminary data.</text>
</comment>
<organism evidence="11 12">
    <name type="scientific">Acidiphilium rubrum</name>
    <dbReference type="NCBI Taxonomy" id="526"/>
    <lineage>
        <taxon>Bacteria</taxon>
        <taxon>Pseudomonadati</taxon>
        <taxon>Pseudomonadota</taxon>
        <taxon>Alphaproteobacteria</taxon>
        <taxon>Acetobacterales</taxon>
        <taxon>Acidocellaceae</taxon>
        <taxon>Acidiphilium</taxon>
    </lineage>
</organism>
<evidence type="ECO:0000256" key="7">
    <source>
        <dbReference type="ARBA" id="ARBA00022801"/>
    </source>
</evidence>
<dbReference type="RefSeq" id="WP_029312373.1">
    <property type="nucleotide sequence ID" value="NZ_FTNE01000012.1"/>
</dbReference>
<evidence type="ECO:0000256" key="9">
    <source>
        <dbReference type="PROSITE-ProRule" id="PRU10076"/>
    </source>
</evidence>
<proteinExistence type="inferred from homology"/>
<sequence length="214" mass="22492">MRILITGFEPFDGDTINPSALLVDSLATTPPPGATLIPLILPCAFAPLHHTLQTALETHQPAITISFGLAGNRQGISLERVALNIIDARIPDNEGNAPIDEPVLPNAPAAYFTTLPIKAAMAALHAAGIDAHISQTAGTYVCNATAFTTMHLATTRYPTMRAGFIHIPYLPTMPAAQAGAPALDLTTLHRAASLIIKTCLECNTDRRITGGAVS</sequence>
<evidence type="ECO:0000256" key="8">
    <source>
        <dbReference type="ARBA" id="ARBA00022807"/>
    </source>
</evidence>
<dbReference type="SUPFAM" id="SSF53182">
    <property type="entry name" value="Pyrrolidone carboxyl peptidase (pyroglutamate aminopeptidase)"/>
    <property type="match status" value="1"/>
</dbReference>
<dbReference type="Gene3D" id="3.40.630.20">
    <property type="entry name" value="Peptidase C15, pyroglutamyl peptidase I-like"/>
    <property type="match status" value="1"/>
</dbReference>
<dbReference type="PROSITE" id="PS01334">
    <property type="entry name" value="PYRASE_CYS"/>
    <property type="match status" value="1"/>
</dbReference>
<dbReference type="OrthoDB" id="9779738at2"/>
<dbReference type="AlphaFoldDB" id="A0A8G2CM87"/>
<evidence type="ECO:0000256" key="6">
    <source>
        <dbReference type="ARBA" id="ARBA00022670"/>
    </source>
</evidence>
<name>A0A8G2CM87_ACIRU</name>
<dbReference type="EMBL" id="FTNE01000012">
    <property type="protein sequence ID" value="SIQ93120.1"/>
    <property type="molecule type" value="Genomic_DNA"/>
</dbReference>
<evidence type="ECO:0000256" key="5">
    <source>
        <dbReference type="ARBA" id="ARBA00022490"/>
    </source>
</evidence>
<dbReference type="InterPro" id="IPR033694">
    <property type="entry name" value="PGPEP1_Cys_AS"/>
</dbReference>